<gene>
    <name evidence="2" type="ORF">METZ01_LOCUS120595</name>
</gene>
<organism evidence="2">
    <name type="scientific">marine metagenome</name>
    <dbReference type="NCBI Taxonomy" id="408172"/>
    <lineage>
        <taxon>unclassified sequences</taxon>
        <taxon>metagenomes</taxon>
        <taxon>ecological metagenomes</taxon>
    </lineage>
</organism>
<evidence type="ECO:0000256" key="1">
    <source>
        <dbReference type="SAM" id="MobiDB-lite"/>
    </source>
</evidence>
<dbReference type="AlphaFoldDB" id="A0A381XTK8"/>
<name>A0A381XTK8_9ZZZZ</name>
<evidence type="ECO:0000313" key="2">
    <source>
        <dbReference type="EMBL" id="SVA67741.1"/>
    </source>
</evidence>
<feature type="region of interest" description="Disordered" evidence="1">
    <location>
        <begin position="36"/>
        <end position="81"/>
    </location>
</feature>
<protein>
    <submittedName>
        <fullName evidence="2">Uncharacterized protein</fullName>
    </submittedName>
</protein>
<reference evidence="2" key="1">
    <citation type="submission" date="2018-05" db="EMBL/GenBank/DDBJ databases">
        <authorList>
            <person name="Lanie J.A."/>
            <person name="Ng W.-L."/>
            <person name="Kazmierczak K.M."/>
            <person name="Andrzejewski T.M."/>
            <person name="Davidsen T.M."/>
            <person name="Wayne K.J."/>
            <person name="Tettelin H."/>
            <person name="Glass J.I."/>
            <person name="Rusch D."/>
            <person name="Podicherti R."/>
            <person name="Tsui H.-C.T."/>
            <person name="Winkler M.E."/>
        </authorList>
    </citation>
    <scope>NUCLEOTIDE SEQUENCE</scope>
</reference>
<accession>A0A381XTK8</accession>
<dbReference type="EMBL" id="UINC01016231">
    <property type="protein sequence ID" value="SVA67741.1"/>
    <property type="molecule type" value="Genomic_DNA"/>
</dbReference>
<proteinExistence type="predicted"/>
<feature type="non-terminal residue" evidence="2">
    <location>
        <position position="1"/>
    </location>
</feature>
<sequence>VVGSAPPGVLRIGDGHTEGLKADTYVETGLLHHHLGPQARRPHLQAGRPGRRYSVVGDQHRGLSDGHQATPEPGRALVVDG</sequence>